<dbReference type="AlphaFoldDB" id="A0A8S4H993"/>
<name>A0A8S4H993_PLAVI</name>
<dbReference type="InterPro" id="IPR022139">
    <property type="entry name" value="Fam-L/Fam-M-like_plasmodium"/>
</dbReference>
<dbReference type="EMBL" id="CAJZCX010000003">
    <property type="protein sequence ID" value="CAG9472765.1"/>
    <property type="molecule type" value="Genomic_DNA"/>
</dbReference>
<keyword evidence="1" id="KW-1133">Transmembrane helix</keyword>
<keyword evidence="1" id="KW-0472">Membrane</keyword>
<dbReference type="Proteomes" id="UP000779233">
    <property type="component" value="Unassembled WGS sequence"/>
</dbReference>
<feature type="transmembrane region" description="Helical" evidence="1">
    <location>
        <begin position="165"/>
        <end position="185"/>
    </location>
</feature>
<evidence type="ECO:0000313" key="3">
    <source>
        <dbReference type="Proteomes" id="UP000779233"/>
    </source>
</evidence>
<gene>
    <name evidence="2" type="ORF">PVW1_140090000</name>
</gene>
<evidence type="ECO:0000313" key="2">
    <source>
        <dbReference type="EMBL" id="CAG9472765.1"/>
    </source>
</evidence>
<feature type="transmembrane region" description="Helical" evidence="1">
    <location>
        <begin position="211"/>
        <end position="235"/>
    </location>
</feature>
<keyword evidence="1" id="KW-0812">Transmembrane</keyword>
<evidence type="ECO:0000256" key="1">
    <source>
        <dbReference type="SAM" id="Phobius"/>
    </source>
</evidence>
<protein>
    <submittedName>
        <fullName evidence="2">(malaria parasite P. vivax) hypothetical protein</fullName>
    </submittedName>
</protein>
<dbReference type="VEuPathDB" id="PlasmoDB:PVPAM_110058500"/>
<organism evidence="2 3">
    <name type="scientific">Plasmodium vivax</name>
    <name type="common">malaria parasite P. vivax</name>
    <dbReference type="NCBI Taxonomy" id="5855"/>
    <lineage>
        <taxon>Eukaryota</taxon>
        <taxon>Sar</taxon>
        <taxon>Alveolata</taxon>
        <taxon>Apicomplexa</taxon>
        <taxon>Aconoidasida</taxon>
        <taxon>Haemosporida</taxon>
        <taxon>Plasmodiidae</taxon>
        <taxon>Plasmodium</taxon>
        <taxon>Plasmodium (Plasmodium)</taxon>
    </lineage>
</organism>
<reference evidence="2" key="1">
    <citation type="submission" date="2021-09" db="EMBL/GenBank/DDBJ databases">
        <authorList>
            <consortium name="Pathogen Informatics"/>
        </authorList>
    </citation>
    <scope>NUCLEOTIDE SEQUENCE</scope>
    <source>
        <strain evidence="2">PvW1</strain>
    </source>
</reference>
<proteinExistence type="predicted"/>
<sequence>MELLGKYIMKDSLKLVVLLKFFTFMFLIWNPKNDACLLGKDSEIKFKHDRSSNTSFNRLLAKHEFKEELDKLNLGEILVDYEKPPNINNEEDVTSTYAYLKKRRPTNLYSYKNDYERRYSNKKGLAKLECYCEKKIFDKIDHIHVLAKSMRNDSNRFRKAIDKKYGMIFILSYLLPFIGLIPQLLSIGKYNSGKYEYKNSFLGKLGMPQEASISISAILIIASFIFLSVIIYIIIKFIKYKKLKARKGKMSPKEYYCFCKDLYMNK</sequence>
<comment type="caution">
    <text evidence="2">The sequence shown here is derived from an EMBL/GenBank/DDBJ whole genome shotgun (WGS) entry which is preliminary data.</text>
</comment>
<accession>A0A8S4H993</accession>
<dbReference type="Pfam" id="PF12420">
    <property type="entry name" value="DUF3671"/>
    <property type="match status" value="1"/>
</dbReference>